<keyword evidence="6 9" id="KW-0378">Hydrolase</keyword>
<proteinExistence type="inferred from homology"/>
<dbReference type="HAMAP" id="MF_01471">
    <property type="entry name" value="Cas2"/>
    <property type="match status" value="1"/>
</dbReference>
<dbReference type="GO" id="GO:0046872">
    <property type="term" value="F:metal ion binding"/>
    <property type="evidence" value="ECO:0007669"/>
    <property type="project" value="UniProtKB-UniRule"/>
</dbReference>
<keyword evidence="5 9" id="KW-0255">Endonuclease</keyword>
<organism evidence="10 11">
    <name type="scientific">Capnocytophaga endodontalis</name>
    <dbReference type="NCBI Taxonomy" id="2708117"/>
    <lineage>
        <taxon>Bacteria</taxon>
        <taxon>Pseudomonadati</taxon>
        <taxon>Bacteroidota</taxon>
        <taxon>Flavobacteriia</taxon>
        <taxon>Flavobacteriales</taxon>
        <taxon>Flavobacteriaceae</taxon>
        <taxon>Capnocytophaga</taxon>
    </lineage>
</organism>
<evidence type="ECO:0000256" key="3">
    <source>
        <dbReference type="ARBA" id="ARBA00022722"/>
    </source>
</evidence>
<dbReference type="InterPro" id="IPR019199">
    <property type="entry name" value="Virulence_VapD/CRISPR_Cas2"/>
</dbReference>
<evidence type="ECO:0000256" key="1">
    <source>
        <dbReference type="ARBA" id="ARBA00001946"/>
    </source>
</evidence>
<comment type="function">
    <text evidence="9">CRISPR (clustered regularly interspaced short palindromic repeat), is an adaptive immune system that provides protection against mobile genetic elements (viruses, transposable elements and conjugative plasmids). CRISPR clusters contain sequences complementary to antecedent mobile elements and target invading nucleic acids. CRISPR clusters are transcribed and processed into CRISPR RNA (crRNA). Functions as a ssRNA-specific endoribonuclease. Involved in the integration of spacer DNA into the CRISPR cassette.</text>
</comment>
<reference evidence="11" key="1">
    <citation type="submission" date="2017-06" db="EMBL/GenBank/DDBJ databases">
        <title>Complete genome sequence of Capnocytophaga sp. KCOM 1579 (=ChDC OS43) isolated from a human refractory periapical abscess lesion.</title>
        <authorList>
            <person name="Kook J.-K."/>
            <person name="Park S.-N."/>
            <person name="Lim Y.K."/>
            <person name="Roh H."/>
        </authorList>
    </citation>
    <scope>NUCLEOTIDE SEQUENCE [LARGE SCALE GENOMIC DNA]</scope>
    <source>
        <strain evidence="11">ChDC OS43</strain>
    </source>
</reference>
<keyword evidence="7 9" id="KW-0460">Magnesium</keyword>
<evidence type="ECO:0000313" key="11">
    <source>
        <dbReference type="Proteomes" id="UP000197007"/>
    </source>
</evidence>
<evidence type="ECO:0000256" key="6">
    <source>
        <dbReference type="ARBA" id="ARBA00022801"/>
    </source>
</evidence>
<dbReference type="KEGG" id="capn:CBG49_07415"/>
<keyword evidence="11" id="KW-1185">Reference proteome</keyword>
<keyword evidence="8 9" id="KW-0051">Antiviral defense</keyword>
<dbReference type="NCBIfam" id="TIGR01573">
    <property type="entry name" value="cas2"/>
    <property type="match status" value="1"/>
</dbReference>
<comment type="subunit">
    <text evidence="9">Homodimer, forms a heterotetramer with a Cas1 homodimer.</text>
</comment>
<dbReference type="Proteomes" id="UP000197007">
    <property type="component" value="Chromosome"/>
</dbReference>
<comment type="cofactor">
    <cofactor evidence="1 9">
        <name>Mg(2+)</name>
        <dbReference type="ChEBI" id="CHEBI:18420"/>
    </cofactor>
</comment>
<evidence type="ECO:0000256" key="8">
    <source>
        <dbReference type="ARBA" id="ARBA00023118"/>
    </source>
</evidence>
<name>A0A1Z4BNP5_9FLAO</name>
<dbReference type="EC" id="3.1.-.-" evidence="9"/>
<evidence type="ECO:0000256" key="4">
    <source>
        <dbReference type="ARBA" id="ARBA00022723"/>
    </source>
</evidence>
<keyword evidence="3 9" id="KW-0540">Nuclease</keyword>
<dbReference type="Pfam" id="PF09827">
    <property type="entry name" value="CRISPR_Cas2"/>
    <property type="match status" value="1"/>
</dbReference>
<evidence type="ECO:0000256" key="7">
    <source>
        <dbReference type="ARBA" id="ARBA00022842"/>
    </source>
</evidence>
<feature type="binding site" evidence="9">
    <location>
        <position position="20"/>
    </location>
    <ligand>
        <name>Mg(2+)</name>
        <dbReference type="ChEBI" id="CHEBI:18420"/>
        <note>catalytic</note>
    </ligand>
</feature>
<evidence type="ECO:0000256" key="5">
    <source>
        <dbReference type="ARBA" id="ARBA00022759"/>
    </source>
</evidence>
<comment type="similarity">
    <text evidence="2 9">Belongs to the CRISPR-associated endoribonuclease Cas2 protein family.</text>
</comment>
<dbReference type="InterPro" id="IPR021127">
    <property type="entry name" value="CRISPR_associated_Cas2"/>
</dbReference>
<evidence type="ECO:0000256" key="9">
    <source>
        <dbReference type="HAMAP-Rule" id="MF_01471"/>
    </source>
</evidence>
<dbReference type="AlphaFoldDB" id="A0A1Z4BNP5"/>
<keyword evidence="4 9" id="KW-0479">Metal-binding</keyword>
<accession>A0A1Z4BNP5</accession>
<dbReference type="EMBL" id="CP022022">
    <property type="protein sequence ID" value="ASF42911.1"/>
    <property type="molecule type" value="Genomic_DNA"/>
</dbReference>
<protein>
    <recommendedName>
        <fullName evidence="9">CRISPR-associated endoribonuclease Cas2</fullName>
        <ecNumber evidence="9">3.1.-.-</ecNumber>
    </recommendedName>
</protein>
<dbReference type="GO" id="GO:0004521">
    <property type="term" value="F:RNA endonuclease activity"/>
    <property type="evidence" value="ECO:0007669"/>
    <property type="project" value="InterPro"/>
</dbReference>
<sequence>MIIAERYNAYRIMWVLVLYDLPTETKKMRKEAQNFRDKLIKDGFTLFQFSMYIRHCPSRENAQVHINRVKQNLPQYGNIAIMCLTDKQFGDMEFFYCQRETAAPETYVQLELF</sequence>
<dbReference type="GO" id="GO:0016787">
    <property type="term" value="F:hydrolase activity"/>
    <property type="evidence" value="ECO:0007669"/>
    <property type="project" value="UniProtKB-KW"/>
</dbReference>
<dbReference type="GO" id="GO:0043571">
    <property type="term" value="P:maintenance of CRISPR repeat elements"/>
    <property type="evidence" value="ECO:0007669"/>
    <property type="project" value="UniProtKB-UniRule"/>
</dbReference>
<dbReference type="RefSeq" id="WP_009412677.1">
    <property type="nucleotide sequence ID" value="NZ_CP022022.1"/>
</dbReference>
<evidence type="ECO:0000313" key="10">
    <source>
        <dbReference type="EMBL" id="ASF42911.1"/>
    </source>
</evidence>
<dbReference type="SUPFAM" id="SSF143430">
    <property type="entry name" value="TTP0101/SSO1404-like"/>
    <property type="match status" value="1"/>
</dbReference>
<dbReference type="GO" id="GO:0051607">
    <property type="term" value="P:defense response to virus"/>
    <property type="evidence" value="ECO:0007669"/>
    <property type="project" value="UniProtKB-UniRule"/>
</dbReference>
<evidence type="ECO:0000256" key="2">
    <source>
        <dbReference type="ARBA" id="ARBA00009959"/>
    </source>
</evidence>
<gene>
    <name evidence="9 10" type="primary">cas2</name>
    <name evidence="10" type="ORF">CBG49_07415</name>
</gene>